<dbReference type="GO" id="GO:0015288">
    <property type="term" value="F:porin activity"/>
    <property type="evidence" value="ECO:0007669"/>
    <property type="project" value="TreeGrafter"/>
</dbReference>
<dbReference type="GO" id="GO:0015562">
    <property type="term" value="F:efflux transmembrane transporter activity"/>
    <property type="evidence" value="ECO:0007669"/>
    <property type="project" value="InterPro"/>
</dbReference>
<dbReference type="PATRIC" id="fig|36861.3.peg.376"/>
<dbReference type="PANTHER" id="PTHR30026:SF21">
    <property type="entry name" value="SLR1270 PROTEIN"/>
    <property type="match status" value="1"/>
</dbReference>
<dbReference type="OrthoDB" id="8553524at2"/>
<protein>
    <recommendedName>
        <fullName evidence="7">Protein CyaE</fullName>
    </recommendedName>
</protein>
<dbReference type="RefSeq" id="WP_082708517.1">
    <property type="nucleotide sequence ID" value="NZ_LDUG01000016.1"/>
</dbReference>
<comment type="similarity">
    <text evidence="1 7">Belongs to the outer membrane factor (OMF) (TC 1.B.17) family.</text>
</comment>
<evidence type="ECO:0000256" key="8">
    <source>
        <dbReference type="SAM" id="SignalP"/>
    </source>
</evidence>
<name>A0A106BRN6_THIDE</name>
<feature type="signal peptide" evidence="8">
    <location>
        <begin position="1"/>
        <end position="17"/>
    </location>
</feature>
<dbReference type="GO" id="GO:1990281">
    <property type="term" value="C:efflux pump complex"/>
    <property type="evidence" value="ECO:0007669"/>
    <property type="project" value="TreeGrafter"/>
</dbReference>
<keyword evidence="8" id="KW-0732">Signal</keyword>
<dbReference type="InterPro" id="IPR003423">
    <property type="entry name" value="OMP_efflux"/>
</dbReference>
<accession>A0A106BRN6</accession>
<dbReference type="Proteomes" id="UP000064243">
    <property type="component" value="Unassembled WGS sequence"/>
</dbReference>
<keyword evidence="4" id="KW-0812">Transmembrane</keyword>
<evidence type="ECO:0000313" key="9">
    <source>
        <dbReference type="EMBL" id="KVW97377.1"/>
    </source>
</evidence>
<proteinExistence type="inferred from homology"/>
<dbReference type="AlphaFoldDB" id="A0A106BRN6"/>
<dbReference type="InterPro" id="IPR051906">
    <property type="entry name" value="TolC-like"/>
</dbReference>
<comment type="function">
    <text evidence="7">CyaE is necessary for transport of calmodulin-sensitive adenylate cyclase-hemolysin (cyclolysin).</text>
</comment>
<keyword evidence="3" id="KW-1134">Transmembrane beta strand</keyword>
<keyword evidence="2 7" id="KW-0813">Transport</keyword>
<comment type="caution">
    <text evidence="9">The sequence shown here is derived from an EMBL/GenBank/DDBJ whole genome shotgun (WGS) entry which is preliminary data.</text>
</comment>
<dbReference type="InterPro" id="IPR028351">
    <property type="entry name" value="CyaE"/>
</dbReference>
<dbReference type="SUPFAM" id="SSF56954">
    <property type="entry name" value="Outer membrane efflux proteins (OEP)"/>
    <property type="match status" value="1"/>
</dbReference>
<sequence>MRLSLLLVMLFSSAALAADPFGVLARTLPSPASELRPATACEATSVAGTLTLARAVERALCANPATRSAWLTSRLRAAERGQAQSAYLPDISLSGRLAANSDDLLPSDRSAWQFGLDAQYLLYDFGGRAARSDAAEALLAAARASHDASVRLLYLQTVTAYFNLATAQGAVLAARETEASALEALKAATARVEVGTAIPLDRLQAKTVHTQRQIERIRAEGEAARLRGELAALMGDVNQTAWTLQDDEAAFSQPLDLGRAVEALIEAARIRRPELRAAEATLLAREAGVRSAEAAGKPRLSAFFDARRQDSGALAATSSSLGVNLTIPLFTGYRSTYQIAAAQTQAELAAVERDRVGNQVALEVWRTFYRLRSETAADSRSADLVESAAAAEKLALGRYQAGLGILLDVLSAQANLAQARQGQLQTRLGLRVARAELAQAMGELSWDWMERVQQETMQ</sequence>
<evidence type="ECO:0000256" key="5">
    <source>
        <dbReference type="ARBA" id="ARBA00023136"/>
    </source>
</evidence>
<evidence type="ECO:0000313" key="10">
    <source>
        <dbReference type="Proteomes" id="UP000064243"/>
    </source>
</evidence>
<evidence type="ECO:0000256" key="2">
    <source>
        <dbReference type="ARBA" id="ARBA00022448"/>
    </source>
</evidence>
<dbReference type="PANTHER" id="PTHR30026">
    <property type="entry name" value="OUTER MEMBRANE PROTEIN TOLC"/>
    <property type="match status" value="1"/>
</dbReference>
<dbReference type="EMBL" id="LDUG01000016">
    <property type="protein sequence ID" value="KVW97377.1"/>
    <property type="molecule type" value="Genomic_DNA"/>
</dbReference>
<evidence type="ECO:0000256" key="7">
    <source>
        <dbReference type="PIRNR" id="PIRNR001892"/>
    </source>
</evidence>
<keyword evidence="7" id="KW-0204">Cytolysis</keyword>
<evidence type="ECO:0000256" key="3">
    <source>
        <dbReference type="ARBA" id="ARBA00022452"/>
    </source>
</evidence>
<dbReference type="Gene3D" id="1.20.1600.10">
    <property type="entry name" value="Outer membrane efflux proteins (OEP)"/>
    <property type="match status" value="1"/>
</dbReference>
<keyword evidence="7" id="KW-0354">Hemolysis</keyword>
<evidence type="ECO:0000256" key="4">
    <source>
        <dbReference type="ARBA" id="ARBA00022692"/>
    </source>
</evidence>
<keyword evidence="6 7" id="KW-0998">Cell outer membrane</keyword>
<keyword evidence="10" id="KW-1185">Reference proteome</keyword>
<feature type="chain" id="PRO_5007125751" description="Protein CyaE" evidence="8">
    <location>
        <begin position="18"/>
        <end position="458"/>
    </location>
</feature>
<evidence type="ECO:0000256" key="1">
    <source>
        <dbReference type="ARBA" id="ARBA00007613"/>
    </source>
</evidence>
<dbReference type="Pfam" id="PF02321">
    <property type="entry name" value="OEP"/>
    <property type="match status" value="2"/>
</dbReference>
<organism evidence="9 10">
    <name type="scientific">Thiobacillus denitrificans</name>
    <dbReference type="NCBI Taxonomy" id="36861"/>
    <lineage>
        <taxon>Bacteria</taxon>
        <taxon>Pseudomonadati</taxon>
        <taxon>Pseudomonadota</taxon>
        <taxon>Betaproteobacteria</taxon>
        <taxon>Nitrosomonadales</taxon>
        <taxon>Thiobacillaceae</taxon>
        <taxon>Thiobacillus</taxon>
    </lineage>
</organism>
<reference evidence="9 10" key="1">
    <citation type="journal article" date="2015" name="Appl. Environ. Microbiol.">
        <title>Aerobic and Anaerobic Thiosulfate Oxidation by a Cold-Adapted, Subglacial Chemoautotroph.</title>
        <authorList>
            <person name="Harrold Z.R."/>
            <person name="Skidmore M.L."/>
            <person name="Hamilton T.L."/>
            <person name="Desch L."/>
            <person name="Amada K."/>
            <person name="van Gelder W."/>
            <person name="Glover K."/>
            <person name="Roden E.E."/>
            <person name="Boyd E.S."/>
        </authorList>
    </citation>
    <scope>NUCLEOTIDE SEQUENCE [LARGE SCALE GENOMIC DNA]</scope>
    <source>
        <strain evidence="9 10">RG</strain>
    </source>
</reference>
<dbReference type="PIRSF" id="PIRSF001892">
    <property type="entry name" value="CyaE"/>
    <property type="match status" value="1"/>
</dbReference>
<dbReference type="GO" id="GO:0031640">
    <property type="term" value="P:killing of cells of another organism"/>
    <property type="evidence" value="ECO:0007669"/>
    <property type="project" value="UniProtKB-KW"/>
</dbReference>
<gene>
    <name evidence="9" type="ORF">ABW22_04590</name>
</gene>
<comment type="subcellular location">
    <subcellularLocation>
        <location evidence="7">Cell outer membrane</location>
        <topology evidence="7">Peripheral membrane protein</topology>
    </subcellularLocation>
</comment>
<dbReference type="GO" id="GO:0009279">
    <property type="term" value="C:cell outer membrane"/>
    <property type="evidence" value="ECO:0007669"/>
    <property type="project" value="UniProtKB-SubCell"/>
</dbReference>
<evidence type="ECO:0000256" key="6">
    <source>
        <dbReference type="ARBA" id="ARBA00023237"/>
    </source>
</evidence>
<keyword evidence="5 7" id="KW-0472">Membrane</keyword>